<keyword evidence="4" id="KW-1185">Reference proteome</keyword>
<evidence type="ECO:0000259" key="2">
    <source>
        <dbReference type="Pfam" id="PF20710"/>
    </source>
</evidence>
<dbReference type="AlphaFoldDB" id="A0AAD2G0G6"/>
<evidence type="ECO:0000313" key="4">
    <source>
        <dbReference type="Proteomes" id="UP001295423"/>
    </source>
</evidence>
<dbReference type="EMBL" id="CAKOGP040001980">
    <property type="protein sequence ID" value="CAJ1959145.1"/>
    <property type="molecule type" value="Genomic_DNA"/>
</dbReference>
<gene>
    <name evidence="3" type="ORF">CYCCA115_LOCUS17569</name>
</gene>
<feature type="domain" description="DUF6824" evidence="2">
    <location>
        <begin position="42"/>
        <end position="123"/>
    </location>
</feature>
<dbReference type="Pfam" id="PF20710">
    <property type="entry name" value="DUF6824"/>
    <property type="match status" value="1"/>
</dbReference>
<evidence type="ECO:0000313" key="3">
    <source>
        <dbReference type="EMBL" id="CAJ1959145.1"/>
    </source>
</evidence>
<comment type="caution">
    <text evidence="3">The sequence shown here is derived from an EMBL/GenBank/DDBJ whole genome shotgun (WGS) entry which is preliminary data.</text>
</comment>
<accession>A0AAD2G0G6</accession>
<name>A0AAD2G0G6_9STRA</name>
<organism evidence="3 4">
    <name type="scientific">Cylindrotheca closterium</name>
    <dbReference type="NCBI Taxonomy" id="2856"/>
    <lineage>
        <taxon>Eukaryota</taxon>
        <taxon>Sar</taxon>
        <taxon>Stramenopiles</taxon>
        <taxon>Ochrophyta</taxon>
        <taxon>Bacillariophyta</taxon>
        <taxon>Bacillariophyceae</taxon>
        <taxon>Bacillariophycidae</taxon>
        <taxon>Bacillariales</taxon>
        <taxon>Bacillariaceae</taxon>
        <taxon>Cylindrotheca</taxon>
    </lineage>
</organism>
<sequence>MSLSKKIQGHPKPSREARSNKSSNMPVIIPDDEDCCKLFAADVLCGRDRAPMTHPGNKRFRQMIMQKREAYQKATSHEARLSVTDEIMTTVGEYGGRFLRRNGKSGKLEQMEDGLARELIQKAIQCVPKILPKIPKRTPPTMLVRMVSEENTSSDVDDESRFQNILSDQRKIFEALMRQRGMNLP</sequence>
<feature type="region of interest" description="Disordered" evidence="1">
    <location>
        <begin position="1"/>
        <end position="26"/>
    </location>
</feature>
<evidence type="ECO:0000256" key="1">
    <source>
        <dbReference type="SAM" id="MobiDB-lite"/>
    </source>
</evidence>
<dbReference type="Proteomes" id="UP001295423">
    <property type="component" value="Unassembled WGS sequence"/>
</dbReference>
<dbReference type="InterPro" id="IPR049227">
    <property type="entry name" value="DUF6824"/>
</dbReference>
<proteinExistence type="predicted"/>
<protein>
    <recommendedName>
        <fullName evidence="2">DUF6824 domain-containing protein</fullName>
    </recommendedName>
</protein>
<reference evidence="3" key="1">
    <citation type="submission" date="2023-08" db="EMBL/GenBank/DDBJ databases">
        <authorList>
            <person name="Audoor S."/>
            <person name="Bilcke G."/>
        </authorList>
    </citation>
    <scope>NUCLEOTIDE SEQUENCE</scope>
</reference>